<dbReference type="PANTHER" id="PTHR47534">
    <property type="entry name" value="YALI0E05731P"/>
    <property type="match status" value="1"/>
</dbReference>
<dbReference type="PANTHER" id="PTHR47534:SF3">
    <property type="entry name" value="ALCOHOL DEHYDROGENASE-LIKE C-TERMINAL DOMAIN-CONTAINING PROTEIN"/>
    <property type="match status" value="1"/>
</dbReference>
<protein>
    <recommendedName>
        <fullName evidence="4">Short-chain dehydrogenases/reductase</fullName>
    </recommendedName>
</protein>
<sequence length="351" mass="37751">MVNLEQMRASNARIRSVSPGLVAVFAGGTSGIGETTMKQFAKHTVQPRIYFSARITAELTALNPAGKYRFIRADLSLLQNVDEIKAREPLINLLFLTPGTMMTGKESDPNIPVAQETPESLYYPTAVTYYARIRLIVNLLPLLQKAPHLRRVVTVFGGTKEGPLCTADLSGRSTTAATATSTAAQLHLRAHTASMTTLALESLAFEAPDVTFVHSFPGLVRTNLARDVRAASAMGLVKAVFKVVGPIVTVPVAEAGERQLFLATSARFPARSVYGVDPAVTAGVGCRDGVGVARGSDARVGSGVYSVNCDGEPQAEKVEEAVQRLRDQDLVRRLWLHTVAEFVRVTGSEFV</sequence>
<keyword evidence="1" id="KW-0560">Oxidoreductase</keyword>
<gene>
    <name evidence="2" type="ORF">NEMBOFW57_007846</name>
</gene>
<dbReference type="GO" id="GO:0016491">
    <property type="term" value="F:oxidoreductase activity"/>
    <property type="evidence" value="ECO:0007669"/>
    <property type="project" value="UniProtKB-KW"/>
</dbReference>
<name>A0AAD4HZH1_9PEZI</name>
<dbReference type="Proteomes" id="UP001197093">
    <property type="component" value="Unassembled WGS sequence"/>
</dbReference>
<organism evidence="2 3">
    <name type="scientific">Staphylotrichum longicolle</name>
    <dbReference type="NCBI Taxonomy" id="669026"/>
    <lineage>
        <taxon>Eukaryota</taxon>
        <taxon>Fungi</taxon>
        <taxon>Dikarya</taxon>
        <taxon>Ascomycota</taxon>
        <taxon>Pezizomycotina</taxon>
        <taxon>Sordariomycetes</taxon>
        <taxon>Sordariomycetidae</taxon>
        <taxon>Sordariales</taxon>
        <taxon>Chaetomiaceae</taxon>
        <taxon>Staphylotrichum</taxon>
    </lineage>
</organism>
<reference evidence="2" key="1">
    <citation type="submission" date="2023-02" db="EMBL/GenBank/DDBJ databases">
        <authorList>
            <person name="Palmer J.M."/>
        </authorList>
    </citation>
    <scope>NUCLEOTIDE SEQUENCE</scope>
    <source>
        <strain evidence="2">FW57</strain>
    </source>
</reference>
<comment type="caution">
    <text evidence="2">The sequence shown here is derived from an EMBL/GenBank/DDBJ whole genome shotgun (WGS) entry which is preliminary data.</text>
</comment>
<evidence type="ECO:0000313" key="3">
    <source>
        <dbReference type="Proteomes" id="UP001197093"/>
    </source>
</evidence>
<evidence type="ECO:0008006" key="4">
    <source>
        <dbReference type="Google" id="ProtNLM"/>
    </source>
</evidence>
<evidence type="ECO:0000256" key="1">
    <source>
        <dbReference type="ARBA" id="ARBA00023002"/>
    </source>
</evidence>
<dbReference type="AlphaFoldDB" id="A0AAD4HZH1"/>
<dbReference type="Gene3D" id="3.40.50.720">
    <property type="entry name" value="NAD(P)-binding Rossmann-like Domain"/>
    <property type="match status" value="1"/>
</dbReference>
<accession>A0AAD4HZH1</accession>
<dbReference type="InterPro" id="IPR052228">
    <property type="entry name" value="Sec_Metab_Biosynth_Oxidored"/>
</dbReference>
<dbReference type="EMBL" id="JAHCVI010000003">
    <property type="protein sequence ID" value="KAG7288315.1"/>
    <property type="molecule type" value="Genomic_DNA"/>
</dbReference>
<dbReference type="InterPro" id="IPR036291">
    <property type="entry name" value="NAD(P)-bd_dom_sf"/>
</dbReference>
<keyword evidence="3" id="KW-1185">Reference proteome</keyword>
<evidence type="ECO:0000313" key="2">
    <source>
        <dbReference type="EMBL" id="KAG7288315.1"/>
    </source>
</evidence>
<dbReference type="SUPFAM" id="SSF51735">
    <property type="entry name" value="NAD(P)-binding Rossmann-fold domains"/>
    <property type="match status" value="1"/>
</dbReference>
<proteinExistence type="predicted"/>